<organism evidence="3">
    <name type="scientific">Timema monikensis</name>
    <dbReference type="NCBI Taxonomy" id="170555"/>
    <lineage>
        <taxon>Eukaryota</taxon>
        <taxon>Metazoa</taxon>
        <taxon>Ecdysozoa</taxon>
        <taxon>Arthropoda</taxon>
        <taxon>Hexapoda</taxon>
        <taxon>Insecta</taxon>
        <taxon>Pterygota</taxon>
        <taxon>Neoptera</taxon>
        <taxon>Polyneoptera</taxon>
        <taxon>Phasmatodea</taxon>
        <taxon>Timematodea</taxon>
        <taxon>Timematoidea</taxon>
        <taxon>Timematidae</taxon>
        <taxon>Timema</taxon>
    </lineage>
</organism>
<sequence length="556" mass="63261">MEVPDSSISRASAEKCEETSENTESKEENENNVGSLKQNIAVPVFKKPILVGPRRGKIAGHVKHNFIVKQERENKLKEDTTSEVFLKPLIDSPKCVVDDIPKKDTDSENSKCSEDEKSNILSPSEHLKEKHLPLPYKEPKWSGLPTIPYSIEILKSGKIIDNINLDLKPFYVFGRLLTCDIHLAHPTISRYHAILQYRKEATPEDAPGFYIYDLGSTHGTFLNKYRIKPNIYVRLQVGHVLKLGGSTRLLILQGPEDDMEPESELSVSQLVLKRQLQLQSRQPSNEEPADDNGVDWGIGEDADEETDLSENPFASTNNEELFIDDPKKSLRGWFEREGYDLEYNVEEKGFGQFVCRIEIPIDAAPSGTMTAEVIHKGKKKEAVVQCALEACRILDRYGLLRQATHESRRRKAKNWEEDDFYDSDEDTYFDRTGNVENKRQRRMKAAGKVTSETETYDTLTKKRDVVLAEIKTVESKLTALKKPAKLQAENIEDDESDPLDKYINDISSGIQDEKKLKVQMEGLKTEEQRLYTLIKIATPASFPDQSLQKQDRTSKV</sequence>
<dbReference type="EMBL" id="OB792675">
    <property type="protein sequence ID" value="CAD7423423.1"/>
    <property type="molecule type" value="Genomic_DNA"/>
</dbReference>
<feature type="compositionally biased region" description="Polar residues" evidence="1">
    <location>
        <begin position="1"/>
        <end position="10"/>
    </location>
</feature>
<dbReference type="InterPro" id="IPR000253">
    <property type="entry name" value="FHA_dom"/>
</dbReference>
<reference evidence="3" key="1">
    <citation type="submission" date="2020-11" db="EMBL/GenBank/DDBJ databases">
        <authorList>
            <person name="Tran Van P."/>
        </authorList>
    </citation>
    <scope>NUCLEOTIDE SEQUENCE</scope>
</reference>
<dbReference type="AlphaFoldDB" id="A0A7R9DZG2"/>
<feature type="region of interest" description="Disordered" evidence="1">
    <location>
        <begin position="98"/>
        <end position="120"/>
    </location>
</feature>
<feature type="region of interest" description="Disordered" evidence="1">
    <location>
        <begin position="277"/>
        <end position="317"/>
    </location>
</feature>
<dbReference type="PANTHER" id="PTHR23308">
    <property type="entry name" value="NUCLEAR INHIBITOR OF PROTEIN PHOSPHATASE-1"/>
    <property type="match status" value="1"/>
</dbReference>
<feature type="compositionally biased region" description="Basic and acidic residues" evidence="1">
    <location>
        <begin position="98"/>
        <end position="118"/>
    </location>
</feature>
<dbReference type="CDD" id="cd22677">
    <property type="entry name" value="FHA_Kanadaptin"/>
    <property type="match status" value="1"/>
</dbReference>
<protein>
    <recommendedName>
        <fullName evidence="2">FHA domain-containing protein</fullName>
    </recommendedName>
</protein>
<dbReference type="SUPFAM" id="SSF49879">
    <property type="entry name" value="SMAD/FHA domain"/>
    <property type="match status" value="1"/>
</dbReference>
<dbReference type="SMART" id="SM00240">
    <property type="entry name" value="FHA"/>
    <property type="match status" value="1"/>
</dbReference>
<feature type="domain" description="FHA" evidence="2">
    <location>
        <begin position="171"/>
        <end position="227"/>
    </location>
</feature>
<evidence type="ECO:0000313" key="3">
    <source>
        <dbReference type="EMBL" id="CAD7423423.1"/>
    </source>
</evidence>
<dbReference type="PROSITE" id="PS50006">
    <property type="entry name" value="FHA_DOMAIN"/>
    <property type="match status" value="1"/>
</dbReference>
<dbReference type="CDD" id="cd19856">
    <property type="entry name" value="DSRM_Kanadaptin"/>
    <property type="match status" value="1"/>
</dbReference>
<gene>
    <name evidence="3" type="ORF">TMSB3V08_LOCUS411</name>
</gene>
<name>A0A7R9DZG2_9NEOP</name>
<dbReference type="InterPro" id="IPR050923">
    <property type="entry name" value="Cell_Proc_Reg/RNA_Proc"/>
</dbReference>
<feature type="compositionally biased region" description="Acidic residues" evidence="1">
    <location>
        <begin position="287"/>
        <end position="308"/>
    </location>
</feature>
<evidence type="ECO:0000256" key="1">
    <source>
        <dbReference type="SAM" id="MobiDB-lite"/>
    </source>
</evidence>
<accession>A0A7R9DZG2</accession>
<feature type="region of interest" description="Disordered" evidence="1">
    <location>
        <begin position="1"/>
        <end position="37"/>
    </location>
</feature>
<feature type="compositionally biased region" description="Basic and acidic residues" evidence="1">
    <location>
        <begin position="12"/>
        <end position="29"/>
    </location>
</feature>
<dbReference type="Gene3D" id="2.60.200.20">
    <property type="match status" value="1"/>
</dbReference>
<proteinExistence type="predicted"/>
<evidence type="ECO:0000259" key="2">
    <source>
        <dbReference type="PROSITE" id="PS50006"/>
    </source>
</evidence>
<dbReference type="InterPro" id="IPR008984">
    <property type="entry name" value="SMAD_FHA_dom_sf"/>
</dbReference>
<dbReference type="Pfam" id="PF00498">
    <property type="entry name" value="FHA"/>
    <property type="match status" value="1"/>
</dbReference>